<keyword evidence="6 7" id="KW-0119">Carbohydrate metabolism</keyword>
<dbReference type="HAMAP" id="MF_01235">
    <property type="entry name" value="ManNAc6P_epimer"/>
    <property type="match status" value="1"/>
</dbReference>
<gene>
    <name evidence="7" type="primary">nanE</name>
    <name evidence="8" type="ORF">DWX20_07235</name>
</gene>
<dbReference type="SUPFAM" id="SSF51366">
    <property type="entry name" value="Ribulose-phoshate binding barrel"/>
    <property type="match status" value="1"/>
</dbReference>
<proteinExistence type="inferred from homology"/>
<name>A0A412PCK9_9FIRM</name>
<evidence type="ECO:0000256" key="3">
    <source>
        <dbReference type="ARBA" id="ARBA00005081"/>
    </source>
</evidence>
<comment type="similarity">
    <text evidence="4 7">Belongs to the NanE family.</text>
</comment>
<dbReference type="GO" id="GO:0019262">
    <property type="term" value="P:N-acetylneuraminate catabolic process"/>
    <property type="evidence" value="ECO:0007669"/>
    <property type="project" value="UniProtKB-UniRule"/>
</dbReference>
<accession>A0A412PCK9</accession>
<protein>
    <recommendedName>
        <fullName evidence="7">Putative N-acetylmannosamine-6-phosphate 2-epimerase</fullName>
        <ecNumber evidence="7">5.1.3.9</ecNumber>
    </recommendedName>
    <alternativeName>
        <fullName evidence="7">ManNAc-6-P epimerase</fullName>
    </alternativeName>
</protein>
<evidence type="ECO:0000256" key="6">
    <source>
        <dbReference type="ARBA" id="ARBA00023277"/>
    </source>
</evidence>
<evidence type="ECO:0000256" key="1">
    <source>
        <dbReference type="ARBA" id="ARBA00000056"/>
    </source>
</evidence>
<dbReference type="FunFam" id="3.20.20.70:FF:000035">
    <property type="entry name" value="Putative N-acetylmannosamine-6-phosphate 2-epimerase"/>
    <property type="match status" value="1"/>
</dbReference>
<keyword evidence="5 7" id="KW-0413">Isomerase</keyword>
<dbReference type="CDD" id="cd04729">
    <property type="entry name" value="NanE"/>
    <property type="match status" value="1"/>
</dbReference>
<dbReference type="GO" id="GO:0006053">
    <property type="term" value="P:N-acetylmannosamine catabolic process"/>
    <property type="evidence" value="ECO:0007669"/>
    <property type="project" value="TreeGrafter"/>
</dbReference>
<comment type="caution">
    <text evidence="8">The sequence shown here is derived from an EMBL/GenBank/DDBJ whole genome shotgun (WGS) entry which is preliminary data.</text>
</comment>
<evidence type="ECO:0000313" key="9">
    <source>
        <dbReference type="Proteomes" id="UP000284731"/>
    </source>
</evidence>
<reference evidence="8 9" key="1">
    <citation type="submission" date="2018-08" db="EMBL/GenBank/DDBJ databases">
        <title>A genome reference for cultivated species of the human gut microbiota.</title>
        <authorList>
            <person name="Zou Y."/>
            <person name="Xue W."/>
            <person name="Luo G."/>
        </authorList>
    </citation>
    <scope>NUCLEOTIDE SEQUENCE [LARGE SCALE GENOMIC DNA]</scope>
    <source>
        <strain evidence="8 9">AF18-46</strain>
    </source>
</reference>
<dbReference type="AlphaFoldDB" id="A0A412PCK9"/>
<dbReference type="RefSeq" id="WP_118765011.1">
    <property type="nucleotide sequence ID" value="NZ_CABJCF010000003.1"/>
</dbReference>
<dbReference type="EMBL" id="QRWX01000003">
    <property type="protein sequence ID" value="RGT54954.1"/>
    <property type="molecule type" value="Genomic_DNA"/>
</dbReference>
<dbReference type="GO" id="GO:0005829">
    <property type="term" value="C:cytosol"/>
    <property type="evidence" value="ECO:0007669"/>
    <property type="project" value="TreeGrafter"/>
</dbReference>
<dbReference type="GO" id="GO:0047465">
    <property type="term" value="F:N-acylglucosamine-6-phosphate 2-epimerase activity"/>
    <property type="evidence" value="ECO:0007669"/>
    <property type="project" value="UniProtKB-EC"/>
</dbReference>
<dbReference type="EC" id="5.1.3.9" evidence="7"/>
<dbReference type="PANTHER" id="PTHR36204:SF1">
    <property type="entry name" value="N-ACETYLMANNOSAMINE-6-PHOSPHATE 2-EPIMERASE-RELATED"/>
    <property type="match status" value="1"/>
</dbReference>
<comment type="pathway">
    <text evidence="3 7">Amino-sugar metabolism; N-acetylneuraminate degradation; D-fructose 6-phosphate from N-acetylneuraminate: step 3/5.</text>
</comment>
<evidence type="ECO:0000256" key="5">
    <source>
        <dbReference type="ARBA" id="ARBA00023235"/>
    </source>
</evidence>
<comment type="catalytic activity">
    <reaction evidence="1 7">
        <text>an N-acyl-D-glucosamine 6-phosphate = an N-acyl-D-mannosamine 6-phosphate</text>
        <dbReference type="Rhea" id="RHEA:23932"/>
        <dbReference type="ChEBI" id="CHEBI:57599"/>
        <dbReference type="ChEBI" id="CHEBI:57666"/>
        <dbReference type="EC" id="5.1.3.9"/>
    </reaction>
</comment>
<comment type="function">
    <text evidence="2 7">Converts N-acetylmannosamine-6-phosphate (ManNAc-6-P) to N-acetylglucosamine-6-phosphate (GlcNAc-6-P).</text>
</comment>
<sequence length="232" mass="25519">MNEKNKQILDAIKGQLIVSCQALPSEPLHSSYIMSRMAYAAYLGGSKGIRANSVEDILEIKKTVDLPVIGIIKIDYEDAPDVYITPTMKEIDALVEIGVEVIAMDATKRTRPAQLDLDTFFKAVREKYPDQLFMADCSNIEEGMHAAEIGFDLIGTTMAGYTEYTKGYSLPPYRMIKTLVEQCGKPVIAEGNISTPEQCRHAMDIGVHAVVVGSAITRPLEITKKFKAALDA</sequence>
<dbReference type="Proteomes" id="UP000284731">
    <property type="component" value="Unassembled WGS sequence"/>
</dbReference>
<evidence type="ECO:0000313" key="8">
    <source>
        <dbReference type="EMBL" id="RGT54954.1"/>
    </source>
</evidence>
<dbReference type="Pfam" id="PF04131">
    <property type="entry name" value="NanE"/>
    <property type="match status" value="1"/>
</dbReference>
<dbReference type="NCBIfam" id="NF002231">
    <property type="entry name" value="PRK01130.1"/>
    <property type="match status" value="1"/>
</dbReference>
<dbReference type="UniPathway" id="UPA00629">
    <property type="reaction ID" value="UER00682"/>
</dbReference>
<evidence type="ECO:0000256" key="2">
    <source>
        <dbReference type="ARBA" id="ARBA00002147"/>
    </source>
</evidence>
<dbReference type="InterPro" id="IPR011060">
    <property type="entry name" value="RibuloseP-bd_barrel"/>
</dbReference>
<dbReference type="PANTHER" id="PTHR36204">
    <property type="entry name" value="N-ACETYLMANNOSAMINE-6-PHOSPHATE 2-EPIMERASE-RELATED"/>
    <property type="match status" value="1"/>
</dbReference>
<dbReference type="InterPro" id="IPR007260">
    <property type="entry name" value="NanE"/>
</dbReference>
<dbReference type="Gene3D" id="3.20.20.70">
    <property type="entry name" value="Aldolase class I"/>
    <property type="match status" value="1"/>
</dbReference>
<evidence type="ECO:0000256" key="4">
    <source>
        <dbReference type="ARBA" id="ARBA00007439"/>
    </source>
</evidence>
<dbReference type="InterPro" id="IPR013785">
    <property type="entry name" value="Aldolase_TIM"/>
</dbReference>
<organism evidence="8 9">
    <name type="scientific">Solobacterium moorei</name>
    <dbReference type="NCBI Taxonomy" id="102148"/>
    <lineage>
        <taxon>Bacteria</taxon>
        <taxon>Bacillati</taxon>
        <taxon>Bacillota</taxon>
        <taxon>Erysipelotrichia</taxon>
        <taxon>Erysipelotrichales</taxon>
        <taxon>Erysipelotrichaceae</taxon>
        <taxon>Solobacterium</taxon>
    </lineage>
</organism>
<evidence type="ECO:0000256" key="7">
    <source>
        <dbReference type="HAMAP-Rule" id="MF_01235"/>
    </source>
</evidence>
<dbReference type="GO" id="GO:0005975">
    <property type="term" value="P:carbohydrate metabolic process"/>
    <property type="evidence" value="ECO:0007669"/>
    <property type="project" value="UniProtKB-UniRule"/>
</dbReference>